<dbReference type="Gene3D" id="4.10.51.10">
    <property type="entry name" value="Cytochrome C Oxidase, chain K"/>
    <property type="match status" value="1"/>
</dbReference>
<keyword evidence="8" id="KW-0496">Mitochondrion</keyword>
<evidence type="ECO:0000313" key="12">
    <source>
        <dbReference type="Ensembl" id="ENSXETP00000054457"/>
    </source>
</evidence>
<reference evidence="12" key="1">
    <citation type="journal article" date="2010" name="Science">
        <title>The genome of the Western clawed frog Xenopus tropicalis.</title>
        <authorList>
            <person name="Hellsten U."/>
            <person name="Harland R.M."/>
            <person name="Gilchrist M.J."/>
            <person name="Hendrix D."/>
            <person name="Jurka J."/>
            <person name="Kapitonov V."/>
            <person name="Ovcharenko I."/>
            <person name="Putnam N.H."/>
            <person name="Shu S."/>
            <person name="Taher L."/>
            <person name="Blitz I.L."/>
            <person name="Blumberg B."/>
            <person name="Dichmann D.S."/>
            <person name="Dubchak I."/>
            <person name="Amaya E."/>
            <person name="Detter J.C."/>
            <person name="Fletcher R."/>
            <person name="Gerhard D.S."/>
            <person name="Goodstein D."/>
            <person name="Graves T."/>
            <person name="Grigoriev I.V."/>
            <person name="Grimwood J."/>
            <person name="Kawashima T."/>
            <person name="Lindquist E."/>
            <person name="Lucas S.M."/>
            <person name="Mead P.E."/>
            <person name="Mitros T."/>
            <person name="Ogino H."/>
            <person name="Ohta Y."/>
            <person name="Poliakov A.V."/>
            <person name="Pollet N."/>
            <person name="Robert J."/>
            <person name="Salamov A."/>
            <person name="Sater A.K."/>
            <person name="Schmutz J."/>
            <person name="Terry A."/>
            <person name="Vize P.D."/>
            <person name="Warren W.C."/>
            <person name="Wells D."/>
            <person name="Wills A."/>
            <person name="Wilson R.K."/>
            <person name="Zimmerman L.B."/>
            <person name="Zorn A.M."/>
            <person name="Grainger R."/>
            <person name="Grammer T."/>
            <person name="Khokha M.K."/>
            <person name="Richardson P.M."/>
            <person name="Rokhsar D.S."/>
        </authorList>
    </citation>
    <scope>NUCLEOTIDE SEQUENCE [LARGE SCALE GENOMIC DNA]</scope>
    <source>
        <strain evidence="12">Nigerian</strain>
    </source>
</reference>
<dbReference type="GO" id="GO:0006123">
    <property type="term" value="P:mitochondrial electron transport, cytochrome c to oxygen"/>
    <property type="evidence" value="ECO:0007669"/>
    <property type="project" value="InterPro"/>
</dbReference>
<protein>
    <recommendedName>
        <fullName evidence="10">Cytochrome c oxidase subunit 7B, mitochondrial</fullName>
    </recommendedName>
    <alternativeName>
        <fullName evidence="11">Cytochrome c oxidase polypeptide VIIb</fullName>
    </alternativeName>
</protein>
<evidence type="ECO:0000256" key="9">
    <source>
        <dbReference type="ARBA" id="ARBA00023136"/>
    </source>
</evidence>
<dbReference type="InterPro" id="IPR023272">
    <property type="entry name" value="Cyt_c_oxidase_suVIIB_dom_sf"/>
</dbReference>
<dbReference type="AlphaFoldDB" id="A0A803KI08"/>
<dbReference type="Pfam" id="PF05392">
    <property type="entry name" value="COX7B"/>
    <property type="match status" value="1"/>
</dbReference>
<keyword evidence="4" id="KW-0812">Transmembrane</keyword>
<sequence length="181" mass="20584">MPEEPPEKTKSRKIWNNYNYWEEEERKISVSEVGFEPTPPFGDQNTHFGQNYNSLHTLRYRSSSDEWGVAPQAGRISGVAILFVPIPFKGTRRRLWSACCITMFPLMKSALALTGRGIQRTVSRQAHHKAGPDFHDRYGNIILLSGAVFCSAIWSYVITQTGIAWNLSPVGKITPKEWKDQ</sequence>
<dbReference type="UniPathway" id="UPA00705"/>
<evidence type="ECO:0000256" key="10">
    <source>
        <dbReference type="ARBA" id="ARBA00040623"/>
    </source>
</evidence>
<accession>A0A803KI08</accession>
<dbReference type="Ensembl" id="ENSXETT00000054457">
    <property type="protein sequence ID" value="ENSXETP00000054457"/>
    <property type="gene ID" value="ENSXETG00000025599"/>
</dbReference>
<dbReference type="SUPFAM" id="SSF81423">
    <property type="entry name" value="Mitochondrial cytochrome c oxidase subunit VIIb"/>
    <property type="match status" value="1"/>
</dbReference>
<dbReference type="Xenbase" id="XB-GENE-998596">
    <property type="gene designation" value="cox7b"/>
</dbReference>
<evidence type="ECO:0000256" key="7">
    <source>
        <dbReference type="ARBA" id="ARBA00022989"/>
    </source>
</evidence>
<comment type="pathway">
    <text evidence="2">Energy metabolism; oxidative phosphorylation.</text>
</comment>
<dbReference type="GO" id="GO:0005743">
    <property type="term" value="C:mitochondrial inner membrane"/>
    <property type="evidence" value="ECO:0007669"/>
    <property type="project" value="UniProtKB-SubCell"/>
</dbReference>
<evidence type="ECO:0000256" key="2">
    <source>
        <dbReference type="ARBA" id="ARBA00004673"/>
    </source>
</evidence>
<dbReference type="Bgee" id="ENSXETG00000025599">
    <property type="expression patterns" value="Expressed in egg cell and 14 other cell types or tissues"/>
</dbReference>
<comment type="similarity">
    <text evidence="3">Belongs to the cytochrome c oxidase VIIb family.</text>
</comment>
<keyword evidence="6" id="KW-0809">Transit peptide</keyword>
<name>A0A803KI08_XENTR</name>
<evidence type="ECO:0000256" key="11">
    <source>
        <dbReference type="ARBA" id="ARBA00041642"/>
    </source>
</evidence>
<keyword evidence="9" id="KW-0472">Membrane</keyword>
<dbReference type="FunFam" id="4.10.51.10:FF:000001">
    <property type="entry name" value="Cytochrome c oxidase subunit 7B, mitochondrial"/>
    <property type="match status" value="1"/>
</dbReference>
<keyword evidence="5" id="KW-0999">Mitochondrion inner membrane</keyword>
<dbReference type="GeneTree" id="ENSGT00390000012178"/>
<dbReference type="PANTHER" id="PTHR16716:SF0">
    <property type="entry name" value="CYTOCHROME C OXIDASE SUBUNIT 7B, MITOCHONDRIAL"/>
    <property type="match status" value="1"/>
</dbReference>
<evidence type="ECO:0000256" key="4">
    <source>
        <dbReference type="ARBA" id="ARBA00022692"/>
    </source>
</evidence>
<keyword evidence="7" id="KW-1133">Transmembrane helix</keyword>
<reference evidence="12" key="2">
    <citation type="submission" date="2011-06" db="UniProtKB">
        <authorList>
            <consortium name="Ensembl"/>
        </authorList>
    </citation>
    <scope>IDENTIFICATION</scope>
</reference>
<dbReference type="PANTHER" id="PTHR16716">
    <property type="entry name" value="CYTOCHROME C OXIDASE SUBUNIT 7B, MITOCHONDRIAL"/>
    <property type="match status" value="1"/>
</dbReference>
<organism evidence="12">
    <name type="scientific">Xenopus tropicalis</name>
    <name type="common">Western clawed frog</name>
    <name type="synonym">Silurana tropicalis</name>
    <dbReference type="NCBI Taxonomy" id="8364"/>
    <lineage>
        <taxon>Eukaryota</taxon>
        <taxon>Metazoa</taxon>
        <taxon>Chordata</taxon>
        <taxon>Craniata</taxon>
        <taxon>Vertebrata</taxon>
        <taxon>Euteleostomi</taxon>
        <taxon>Amphibia</taxon>
        <taxon>Batrachia</taxon>
        <taxon>Anura</taxon>
        <taxon>Pipoidea</taxon>
        <taxon>Pipidae</taxon>
        <taxon>Xenopodinae</taxon>
        <taxon>Xenopus</taxon>
        <taxon>Silurana</taxon>
    </lineage>
</organism>
<proteinExistence type="inferred from homology"/>
<evidence type="ECO:0000256" key="8">
    <source>
        <dbReference type="ARBA" id="ARBA00023128"/>
    </source>
</evidence>
<dbReference type="InterPro" id="IPR008433">
    <property type="entry name" value="Cyt_c_oxidase_suVIIB"/>
</dbReference>
<evidence type="ECO:0000256" key="1">
    <source>
        <dbReference type="ARBA" id="ARBA00004434"/>
    </source>
</evidence>
<evidence type="ECO:0000256" key="5">
    <source>
        <dbReference type="ARBA" id="ARBA00022792"/>
    </source>
</evidence>
<evidence type="ECO:0000256" key="3">
    <source>
        <dbReference type="ARBA" id="ARBA00007351"/>
    </source>
</evidence>
<evidence type="ECO:0000256" key="6">
    <source>
        <dbReference type="ARBA" id="ARBA00022946"/>
    </source>
</evidence>
<dbReference type="CDD" id="cd01403">
    <property type="entry name" value="Cyt_c_Oxidase_VIIb"/>
    <property type="match status" value="1"/>
</dbReference>
<gene>
    <name evidence="12" type="primary">cox7b</name>
</gene>
<comment type="subcellular location">
    <subcellularLocation>
        <location evidence="1">Mitochondrion inner membrane</location>
        <topology evidence="1">Single-pass membrane protein</topology>
    </subcellularLocation>
</comment>